<sequence>DSTDYQVGQDNDSKWRMHIHSNVFSVSIGLSLLIIITLLALSTSEAKDAINTIKNAALTYFDYVFMWGANIL</sequence>
<dbReference type="EMBL" id="JBAKAW010000231">
    <property type="protein sequence ID" value="MEL0657428.1"/>
    <property type="molecule type" value="Genomic_DNA"/>
</dbReference>
<organism evidence="2 3">
    <name type="scientific">Pseudoalteromonas issachenkonii</name>
    <dbReference type="NCBI Taxonomy" id="152297"/>
    <lineage>
        <taxon>Bacteria</taxon>
        <taxon>Pseudomonadati</taxon>
        <taxon>Pseudomonadota</taxon>
        <taxon>Gammaproteobacteria</taxon>
        <taxon>Alteromonadales</taxon>
        <taxon>Pseudoalteromonadaceae</taxon>
        <taxon>Pseudoalteromonas</taxon>
    </lineage>
</organism>
<keyword evidence="1" id="KW-0812">Transmembrane</keyword>
<keyword evidence="1" id="KW-0472">Membrane</keyword>
<gene>
    <name evidence="2" type="ORF">V6257_20805</name>
</gene>
<feature type="non-terminal residue" evidence="2">
    <location>
        <position position="72"/>
    </location>
</feature>
<evidence type="ECO:0000313" key="3">
    <source>
        <dbReference type="Proteomes" id="UP001371391"/>
    </source>
</evidence>
<reference evidence="2 3" key="1">
    <citation type="submission" date="2024-02" db="EMBL/GenBank/DDBJ databases">
        <title>Bacteria isolated from the canopy kelp, Nereocystis luetkeana.</title>
        <authorList>
            <person name="Pfister C.A."/>
            <person name="Younker I.T."/>
            <person name="Light S.H."/>
        </authorList>
    </citation>
    <scope>NUCLEOTIDE SEQUENCE [LARGE SCALE GENOMIC DNA]</scope>
    <source>
        <strain evidence="2 3">TI.1.03</strain>
    </source>
</reference>
<keyword evidence="3" id="KW-1185">Reference proteome</keyword>
<keyword evidence="1" id="KW-1133">Transmembrane helix</keyword>
<evidence type="ECO:0000313" key="2">
    <source>
        <dbReference type="EMBL" id="MEL0657428.1"/>
    </source>
</evidence>
<dbReference type="Proteomes" id="UP001371391">
    <property type="component" value="Unassembled WGS sequence"/>
</dbReference>
<accession>A0ABU9H6N8</accession>
<proteinExistence type="predicted"/>
<comment type="caution">
    <text evidence="2">The sequence shown here is derived from an EMBL/GenBank/DDBJ whole genome shotgun (WGS) entry which is preliminary data.</text>
</comment>
<name>A0ABU9H6N8_9GAMM</name>
<feature type="transmembrane region" description="Helical" evidence="1">
    <location>
        <begin position="23"/>
        <end position="41"/>
    </location>
</feature>
<evidence type="ECO:0000256" key="1">
    <source>
        <dbReference type="SAM" id="Phobius"/>
    </source>
</evidence>
<feature type="non-terminal residue" evidence="2">
    <location>
        <position position="1"/>
    </location>
</feature>
<protein>
    <submittedName>
        <fullName evidence="2">BCCT family transporter</fullName>
    </submittedName>
</protein>